<accession>A0A6J4HK39</accession>
<proteinExistence type="predicted"/>
<dbReference type="AlphaFoldDB" id="A0A6J4HK39"/>
<organism evidence="2">
    <name type="scientific">uncultured Chloroflexota bacterium</name>
    <dbReference type="NCBI Taxonomy" id="166587"/>
    <lineage>
        <taxon>Bacteria</taxon>
        <taxon>Bacillati</taxon>
        <taxon>Chloroflexota</taxon>
        <taxon>environmental samples</taxon>
    </lineage>
</organism>
<evidence type="ECO:0000313" key="2">
    <source>
        <dbReference type="EMBL" id="CAA9225527.1"/>
    </source>
</evidence>
<sequence>AVPQPCRRACREGRRWRALDRERRRPDADRGRGQAGHHAAAGDAAV</sequence>
<evidence type="ECO:0000256" key="1">
    <source>
        <dbReference type="SAM" id="MobiDB-lite"/>
    </source>
</evidence>
<feature type="compositionally biased region" description="Low complexity" evidence="1">
    <location>
        <begin position="36"/>
        <end position="46"/>
    </location>
</feature>
<reference evidence="2" key="1">
    <citation type="submission" date="2020-02" db="EMBL/GenBank/DDBJ databases">
        <authorList>
            <person name="Meier V. D."/>
        </authorList>
    </citation>
    <scope>NUCLEOTIDE SEQUENCE</scope>
    <source>
        <strain evidence="2">AVDCRST_MAG77</strain>
    </source>
</reference>
<name>A0A6J4HK39_9CHLR</name>
<feature type="non-terminal residue" evidence="2">
    <location>
        <position position="1"/>
    </location>
</feature>
<feature type="region of interest" description="Disordered" evidence="1">
    <location>
        <begin position="20"/>
        <end position="46"/>
    </location>
</feature>
<dbReference type="EMBL" id="CADCTC010000048">
    <property type="protein sequence ID" value="CAA9225527.1"/>
    <property type="molecule type" value="Genomic_DNA"/>
</dbReference>
<feature type="non-terminal residue" evidence="2">
    <location>
        <position position="46"/>
    </location>
</feature>
<feature type="compositionally biased region" description="Basic and acidic residues" evidence="1">
    <location>
        <begin position="20"/>
        <end position="32"/>
    </location>
</feature>
<gene>
    <name evidence="2" type="ORF">AVDCRST_MAG77-707</name>
</gene>
<protein>
    <submittedName>
        <fullName evidence="2">Uncharacterized protein</fullName>
    </submittedName>
</protein>